<reference evidence="1 2" key="1">
    <citation type="submission" date="2017-07" db="EMBL/GenBank/DDBJ databases">
        <title>Phylogenetic study on the rhizospheric bacterium Ochrobactrum sp. A44.</title>
        <authorList>
            <person name="Krzyzanowska D.M."/>
            <person name="Ossowicki A."/>
            <person name="Rajewska M."/>
            <person name="Maciag T."/>
            <person name="Kaczynski Z."/>
            <person name="Czerwicka M."/>
            <person name="Jafra S."/>
        </authorList>
    </citation>
    <scope>NUCLEOTIDE SEQUENCE [LARGE SCALE GENOMIC DNA]</scope>
    <source>
        <strain evidence="1 2">CCUG 30717</strain>
    </source>
</reference>
<evidence type="ECO:0000313" key="1">
    <source>
        <dbReference type="EMBL" id="OYR24930.1"/>
    </source>
</evidence>
<dbReference type="InterPro" id="IPR009279">
    <property type="entry name" value="Portal_Mu"/>
</dbReference>
<evidence type="ECO:0000313" key="2">
    <source>
        <dbReference type="Proteomes" id="UP000216188"/>
    </source>
</evidence>
<keyword evidence="2" id="KW-1185">Reference proteome</keyword>
<feature type="non-terminal residue" evidence="1">
    <location>
        <position position="122"/>
    </location>
</feature>
<accession>A0A256GDB4</accession>
<dbReference type="Proteomes" id="UP000216188">
    <property type="component" value="Unassembled WGS sequence"/>
</dbReference>
<organism evidence="1 2">
    <name type="scientific">Brucella pseudogrignonensis</name>
    <dbReference type="NCBI Taxonomy" id="419475"/>
    <lineage>
        <taxon>Bacteria</taxon>
        <taxon>Pseudomonadati</taxon>
        <taxon>Pseudomonadota</taxon>
        <taxon>Alphaproteobacteria</taxon>
        <taxon>Hyphomicrobiales</taxon>
        <taxon>Brucellaceae</taxon>
        <taxon>Brucella/Ochrobactrum group</taxon>
        <taxon>Brucella</taxon>
    </lineage>
</organism>
<protein>
    <submittedName>
        <fullName evidence="1">Uncharacterized protein</fullName>
    </submittedName>
</protein>
<gene>
    <name evidence="1" type="ORF">CEV34_5654</name>
</gene>
<proteinExistence type="predicted"/>
<sequence length="122" mass="14014">MLRDDPAEEPLPAHKFIIHRHPSKSGLTIRSGIARVASWAWMYKSFTLKDWAIFVQNFGMPIRIGRYEGDAKEEDKDVLWRAVTQIAGDMAAIMPDSMNIEFQEVAAKGTSIDLYERRADWM</sequence>
<dbReference type="Pfam" id="PF06074">
    <property type="entry name" value="Portal_Mu"/>
    <property type="match status" value="1"/>
</dbReference>
<dbReference type="EMBL" id="NNRM01000025">
    <property type="protein sequence ID" value="OYR24930.1"/>
    <property type="molecule type" value="Genomic_DNA"/>
</dbReference>
<comment type="caution">
    <text evidence="1">The sequence shown here is derived from an EMBL/GenBank/DDBJ whole genome shotgun (WGS) entry which is preliminary data.</text>
</comment>
<name>A0A256GDB4_9HYPH</name>
<dbReference type="AlphaFoldDB" id="A0A256GDB4"/>